<dbReference type="EMBL" id="KI630480">
    <property type="protein sequence ID" value="EYU38648.1"/>
    <property type="molecule type" value="Genomic_DNA"/>
</dbReference>
<proteinExistence type="predicted"/>
<protein>
    <submittedName>
        <fullName evidence="1">Uncharacterized protein</fullName>
    </submittedName>
</protein>
<evidence type="ECO:0000313" key="1">
    <source>
        <dbReference type="EMBL" id="EYU38648.1"/>
    </source>
</evidence>
<sequence>MEGHALERETYNQPH</sequence>
<organism evidence="1 2">
    <name type="scientific">Erythranthe guttata</name>
    <name type="common">Yellow monkey flower</name>
    <name type="synonym">Mimulus guttatus</name>
    <dbReference type="NCBI Taxonomy" id="4155"/>
    <lineage>
        <taxon>Eukaryota</taxon>
        <taxon>Viridiplantae</taxon>
        <taxon>Streptophyta</taxon>
        <taxon>Embryophyta</taxon>
        <taxon>Tracheophyta</taxon>
        <taxon>Spermatophyta</taxon>
        <taxon>Magnoliopsida</taxon>
        <taxon>eudicotyledons</taxon>
        <taxon>Gunneridae</taxon>
        <taxon>Pentapetalae</taxon>
        <taxon>asterids</taxon>
        <taxon>lamiids</taxon>
        <taxon>Lamiales</taxon>
        <taxon>Phrymaceae</taxon>
        <taxon>Erythranthe</taxon>
    </lineage>
</organism>
<evidence type="ECO:0000313" key="2">
    <source>
        <dbReference type="Proteomes" id="UP000030748"/>
    </source>
</evidence>
<dbReference type="Proteomes" id="UP000030748">
    <property type="component" value="Unassembled WGS sequence"/>
</dbReference>
<keyword evidence="2" id="KW-1185">Reference proteome</keyword>
<name>A0A022RFU2_ERYGU</name>
<gene>
    <name evidence="1" type="ORF">MIMGU_mgv1a0234092mg</name>
</gene>
<reference evidence="1 2" key="1">
    <citation type="journal article" date="2013" name="Proc. Natl. Acad. Sci. U.S.A.">
        <title>Fine-scale variation in meiotic recombination in Mimulus inferred from population shotgun sequencing.</title>
        <authorList>
            <person name="Hellsten U."/>
            <person name="Wright K.M."/>
            <person name="Jenkins J."/>
            <person name="Shu S."/>
            <person name="Yuan Y."/>
            <person name="Wessler S.R."/>
            <person name="Schmutz J."/>
            <person name="Willis J.H."/>
            <person name="Rokhsar D.S."/>
        </authorList>
    </citation>
    <scope>NUCLEOTIDE SEQUENCE [LARGE SCALE GENOMIC DNA]</scope>
    <source>
        <strain evidence="2">cv. DUN x IM62</strain>
    </source>
</reference>
<feature type="non-terminal residue" evidence="1">
    <location>
        <position position="15"/>
    </location>
</feature>
<accession>A0A022RFU2</accession>